<dbReference type="AlphaFoldDB" id="A0A8S4RZ79"/>
<accession>A0A8S4RZ79</accession>
<evidence type="ECO:0000313" key="2">
    <source>
        <dbReference type="Proteomes" id="UP000838756"/>
    </source>
</evidence>
<sequence>MIDGPHGPDGKCKGSLCPLTLGVGVKPHGPVTTPANTPFRQENSIATMQLAVEISMVMAVVLPWMSSVPKATPTVPPTFYYHLLLLFFLHLTSKRRTSWLG</sequence>
<keyword evidence="2" id="KW-1185">Reference proteome</keyword>
<evidence type="ECO:0000313" key="1">
    <source>
        <dbReference type="EMBL" id="CAH2242705.1"/>
    </source>
</evidence>
<dbReference type="Proteomes" id="UP000838756">
    <property type="component" value="Unassembled WGS sequence"/>
</dbReference>
<reference evidence="1" key="1">
    <citation type="submission" date="2022-03" db="EMBL/GenBank/DDBJ databases">
        <authorList>
            <person name="Lindestad O."/>
        </authorList>
    </citation>
    <scope>NUCLEOTIDE SEQUENCE</scope>
</reference>
<organism evidence="1 2">
    <name type="scientific">Pararge aegeria aegeria</name>
    <dbReference type="NCBI Taxonomy" id="348720"/>
    <lineage>
        <taxon>Eukaryota</taxon>
        <taxon>Metazoa</taxon>
        <taxon>Ecdysozoa</taxon>
        <taxon>Arthropoda</taxon>
        <taxon>Hexapoda</taxon>
        <taxon>Insecta</taxon>
        <taxon>Pterygota</taxon>
        <taxon>Neoptera</taxon>
        <taxon>Endopterygota</taxon>
        <taxon>Lepidoptera</taxon>
        <taxon>Glossata</taxon>
        <taxon>Ditrysia</taxon>
        <taxon>Papilionoidea</taxon>
        <taxon>Nymphalidae</taxon>
        <taxon>Satyrinae</taxon>
        <taxon>Satyrini</taxon>
        <taxon>Parargina</taxon>
        <taxon>Pararge</taxon>
    </lineage>
</organism>
<gene>
    <name evidence="1" type="primary">jg11435</name>
    <name evidence="1" type="ORF">PAEG_LOCUS18943</name>
</gene>
<proteinExistence type="predicted"/>
<dbReference type="EMBL" id="CAKXAJ010025675">
    <property type="protein sequence ID" value="CAH2242705.1"/>
    <property type="molecule type" value="Genomic_DNA"/>
</dbReference>
<name>A0A8S4RZ79_9NEOP</name>
<protein>
    <submittedName>
        <fullName evidence="1">Jg11435 protein</fullName>
    </submittedName>
</protein>
<comment type="caution">
    <text evidence="1">The sequence shown here is derived from an EMBL/GenBank/DDBJ whole genome shotgun (WGS) entry which is preliminary data.</text>
</comment>